<dbReference type="Gene3D" id="3.40.50.10400">
    <property type="entry name" value="Hypothetical protein PA1492"/>
    <property type="match status" value="1"/>
</dbReference>
<proteinExistence type="predicted"/>
<name>A0A385EFB2_9CAUD</name>
<dbReference type="EMBL" id="MH588546">
    <property type="protein sequence ID" value="AXQ69369.1"/>
    <property type="molecule type" value="Genomic_DNA"/>
</dbReference>
<dbReference type="Pfam" id="PF09152">
    <property type="entry name" value="DUF1937"/>
    <property type="match status" value="1"/>
</dbReference>
<dbReference type="SUPFAM" id="SSF52309">
    <property type="entry name" value="N-(deoxy)ribosyltransferase-like"/>
    <property type="match status" value="1"/>
</dbReference>
<evidence type="ECO:0000313" key="3">
    <source>
        <dbReference type="Proteomes" id="UP000259421"/>
    </source>
</evidence>
<reference evidence="2 3" key="2">
    <citation type="submission" date="2018-09" db="EMBL/GenBank/DDBJ databases">
        <title>Giant CbK-like Caulobacter bacteriophages have genetically divergent genomes.</title>
        <authorList>
            <person name="Wilson K."/>
            <person name="Ely B."/>
        </authorList>
    </citation>
    <scope>NUCLEOTIDE SEQUENCE [LARGE SCALE GENOMIC DNA]</scope>
</reference>
<sequence length="130" mass="14685">MINFTYLGIPYTSKNPNPVEAAAERAARMVEFWKACAMLIDQGENIVSPMTLEPALTVVPDLPYEWPFWQHYSRNMLAFCSKLVVLQLDGWDVSTGIAGEVEEAQRLGLEIHYLAPQEVEAWRQGRSRGG</sequence>
<gene>
    <name evidence="2" type="ORF">CcrBL9_gp345</name>
</gene>
<evidence type="ECO:0000259" key="1">
    <source>
        <dbReference type="Pfam" id="PF09152"/>
    </source>
</evidence>
<dbReference type="Proteomes" id="UP000259421">
    <property type="component" value="Segment"/>
</dbReference>
<accession>A0A385EFB2</accession>
<reference evidence="3" key="1">
    <citation type="submission" date="2018-07" db="EMBL/GenBank/DDBJ databases">
        <title>Giant CbK-like Caulobacter bacteriophages have genetically divergent genomes.</title>
        <authorList>
            <person name="Wilson K.M."/>
            <person name="Ely B."/>
        </authorList>
    </citation>
    <scope>NUCLEOTIDE SEQUENCE [LARGE SCALE GENOMIC DNA]</scope>
</reference>
<organism evidence="2 3">
    <name type="scientific">Caulobacter phage CcrBL9</name>
    <dbReference type="NCBI Taxonomy" id="2283270"/>
    <lineage>
        <taxon>Viruses</taxon>
        <taxon>Duplodnaviria</taxon>
        <taxon>Heunggongvirae</taxon>
        <taxon>Uroviricota</taxon>
        <taxon>Caudoviricetes</taxon>
        <taxon>Jeanschmidtviridae</taxon>
        <taxon>Bertelyvirus</taxon>
        <taxon>Bertelyvirus BL9</taxon>
    </lineage>
</organism>
<evidence type="ECO:0000313" key="2">
    <source>
        <dbReference type="EMBL" id="AXQ69369.1"/>
    </source>
</evidence>
<keyword evidence="3" id="KW-1185">Reference proteome</keyword>
<dbReference type="InterPro" id="IPR015235">
    <property type="entry name" value="DUF1937"/>
</dbReference>
<feature type="domain" description="DUF1937" evidence="1">
    <location>
        <begin position="5"/>
        <end position="110"/>
    </location>
</feature>
<protein>
    <recommendedName>
        <fullName evidence="1">DUF1937 domain-containing protein</fullName>
    </recommendedName>
</protein>